<sequence length="193" mass="21178">MSNGHGHGHGTFPLPQPPSIPPPNITNSISSTNSSQHGYYSSSTSSIGRHNQSSNLPLRSGSFKSTNGQSFDDDDDDGFYDNINVDHDNRRYMDLDNASLNSHKLPPKQYKNPGKLGQLIRKIGGHGKPPTNSSSLSLNKMGIDNIGHVPLMKSNSLSGEPWRQHAIDSHDKSYNNLGQKLKQSIFGSKKRIF</sequence>
<proteinExistence type="predicted"/>
<organism evidence="1 2">
    <name type="scientific">Panagrolaimus sp. JU765</name>
    <dbReference type="NCBI Taxonomy" id="591449"/>
    <lineage>
        <taxon>Eukaryota</taxon>
        <taxon>Metazoa</taxon>
        <taxon>Ecdysozoa</taxon>
        <taxon>Nematoda</taxon>
        <taxon>Chromadorea</taxon>
        <taxon>Rhabditida</taxon>
        <taxon>Tylenchina</taxon>
        <taxon>Panagrolaimomorpha</taxon>
        <taxon>Panagrolaimoidea</taxon>
        <taxon>Panagrolaimidae</taxon>
        <taxon>Panagrolaimus</taxon>
    </lineage>
</organism>
<reference evidence="2" key="1">
    <citation type="submission" date="2022-11" db="UniProtKB">
        <authorList>
            <consortium name="WormBaseParasite"/>
        </authorList>
    </citation>
    <scope>IDENTIFICATION</scope>
</reference>
<evidence type="ECO:0000313" key="2">
    <source>
        <dbReference type="WBParaSite" id="JU765_v2.g3629.t1"/>
    </source>
</evidence>
<evidence type="ECO:0000313" key="1">
    <source>
        <dbReference type="Proteomes" id="UP000887576"/>
    </source>
</evidence>
<dbReference type="WBParaSite" id="JU765_v2.g3629.t1">
    <property type="protein sequence ID" value="JU765_v2.g3629.t1"/>
    <property type="gene ID" value="JU765_v2.g3629"/>
</dbReference>
<name>A0AC34R5S2_9BILA</name>
<dbReference type="Proteomes" id="UP000887576">
    <property type="component" value="Unplaced"/>
</dbReference>
<protein>
    <submittedName>
        <fullName evidence="2">Uncharacterized protein</fullName>
    </submittedName>
</protein>
<accession>A0AC34R5S2</accession>